<dbReference type="Proteomes" id="UP000187203">
    <property type="component" value="Unassembled WGS sequence"/>
</dbReference>
<feature type="region of interest" description="Disordered" evidence="1">
    <location>
        <begin position="77"/>
        <end position="111"/>
    </location>
</feature>
<evidence type="ECO:0000313" key="2">
    <source>
        <dbReference type="EMBL" id="OMO95522.1"/>
    </source>
</evidence>
<accession>A0A1R3JKW8</accession>
<dbReference type="SUPFAM" id="SSF47396">
    <property type="entry name" value="Transcription factor IIA (TFIIA), alpha-helical domain"/>
    <property type="match status" value="1"/>
</dbReference>
<dbReference type="EMBL" id="AWUE01015826">
    <property type="protein sequence ID" value="OMO95522.1"/>
    <property type="molecule type" value="Genomic_DNA"/>
</dbReference>
<dbReference type="AlphaFoldDB" id="A0A1R3JKW8"/>
<feature type="compositionally biased region" description="Polar residues" evidence="1">
    <location>
        <begin position="78"/>
        <end position="90"/>
    </location>
</feature>
<protein>
    <submittedName>
        <fullName evidence="2">Uncharacterized protein</fullName>
    </submittedName>
</protein>
<evidence type="ECO:0000256" key="1">
    <source>
        <dbReference type="SAM" id="MobiDB-lite"/>
    </source>
</evidence>
<keyword evidence="3" id="KW-1185">Reference proteome</keyword>
<reference evidence="3" key="1">
    <citation type="submission" date="2013-09" db="EMBL/GenBank/DDBJ databases">
        <title>Corchorus olitorius genome sequencing.</title>
        <authorList>
            <person name="Alam M."/>
            <person name="Haque M.S."/>
            <person name="Islam M.S."/>
            <person name="Emdad E.M."/>
            <person name="Islam M.M."/>
            <person name="Ahmed B."/>
            <person name="Halim A."/>
            <person name="Hossen Q.M.M."/>
            <person name="Hossain M.Z."/>
            <person name="Ahmed R."/>
            <person name="Khan M.M."/>
            <person name="Islam R."/>
            <person name="Rashid M.M."/>
            <person name="Khan S.A."/>
            <person name="Rahman M.S."/>
            <person name="Alam M."/>
            <person name="Yahiya A.S."/>
            <person name="Khan M.S."/>
            <person name="Azam M.S."/>
            <person name="Haque T."/>
            <person name="Lashkar M.Z.H."/>
            <person name="Akhand A.I."/>
            <person name="Morshed G."/>
            <person name="Roy S."/>
            <person name="Uddin K.S."/>
            <person name="Rabeya T."/>
            <person name="Hossain A.S."/>
            <person name="Chowdhury A."/>
            <person name="Snigdha A.R."/>
            <person name="Mortoza M.S."/>
            <person name="Matin S.A."/>
            <person name="Hoque S.M.E."/>
            <person name="Islam M.K."/>
            <person name="Roy D.K."/>
            <person name="Haider R."/>
            <person name="Moosa M.M."/>
            <person name="Elias S.M."/>
            <person name="Hasan A.M."/>
            <person name="Jahan S."/>
            <person name="Shafiuddin M."/>
            <person name="Mahmood N."/>
            <person name="Shommy N.S."/>
        </authorList>
    </citation>
    <scope>NUCLEOTIDE SEQUENCE [LARGE SCALE GENOMIC DNA]</scope>
    <source>
        <strain evidence="3">cv. O-4</strain>
    </source>
</reference>
<sequence length="224" mass="25446">MKEDDSNSDELFFDFINSILSTATPLPEEPEVQSVQSFPANQNDEIMGTKKCEPDTSLKPGKIAAYWLEGSQPWLKQKPSTSSYQENSDNVAVKQEPKLEPIEMNEEEPSSAKVYQKVIEGVTNKTRQAFLENYGDDSVLVKLQEQQPRRPWLLPNAGFKEEQPEPKPWRQIQVSSVKNSSNEVHAETSFQQLKNSATVNFISSTVKSETKENLPQIWKWNGIV</sequence>
<name>A0A1R3JKW8_9ROSI</name>
<dbReference type="Gene3D" id="1.10.287.100">
    <property type="match status" value="1"/>
</dbReference>
<organism evidence="2 3">
    <name type="scientific">Corchorus olitorius</name>
    <dbReference type="NCBI Taxonomy" id="93759"/>
    <lineage>
        <taxon>Eukaryota</taxon>
        <taxon>Viridiplantae</taxon>
        <taxon>Streptophyta</taxon>
        <taxon>Embryophyta</taxon>
        <taxon>Tracheophyta</taxon>
        <taxon>Spermatophyta</taxon>
        <taxon>Magnoliopsida</taxon>
        <taxon>eudicotyledons</taxon>
        <taxon>Gunneridae</taxon>
        <taxon>Pentapetalae</taxon>
        <taxon>rosids</taxon>
        <taxon>malvids</taxon>
        <taxon>Malvales</taxon>
        <taxon>Malvaceae</taxon>
        <taxon>Grewioideae</taxon>
        <taxon>Apeibeae</taxon>
        <taxon>Corchorus</taxon>
    </lineage>
</organism>
<proteinExistence type="predicted"/>
<evidence type="ECO:0000313" key="3">
    <source>
        <dbReference type="Proteomes" id="UP000187203"/>
    </source>
</evidence>
<dbReference type="OrthoDB" id="983859at2759"/>
<comment type="caution">
    <text evidence="2">The sequence shown here is derived from an EMBL/GenBank/DDBJ whole genome shotgun (WGS) entry which is preliminary data.</text>
</comment>
<gene>
    <name evidence="2" type="ORF">COLO4_15827</name>
</gene>